<evidence type="ECO:0000256" key="1">
    <source>
        <dbReference type="ARBA" id="ARBA00023172"/>
    </source>
</evidence>
<feature type="compositionally biased region" description="Basic and acidic residues" evidence="4">
    <location>
        <begin position="10"/>
        <end position="22"/>
    </location>
</feature>
<keyword evidence="7" id="KW-1185">Reference proteome</keyword>
<evidence type="ECO:0000259" key="5">
    <source>
        <dbReference type="Pfam" id="PF06068"/>
    </source>
</evidence>
<keyword evidence="2" id="KW-0539">Nucleus</keyword>
<comment type="caution">
    <text evidence="6">The sequence shown here is derived from an EMBL/GenBank/DDBJ whole genome shotgun (WGS) entry which is preliminary data.</text>
</comment>
<dbReference type="EC" id="3.6.4.12" evidence="2"/>
<dbReference type="AlphaFoldDB" id="A0AA40LWX1"/>
<comment type="catalytic activity">
    <reaction evidence="2">
        <text>ATP + H2O = ADP + phosphate + H(+)</text>
        <dbReference type="Rhea" id="RHEA:13065"/>
        <dbReference type="ChEBI" id="CHEBI:15377"/>
        <dbReference type="ChEBI" id="CHEBI:15378"/>
        <dbReference type="ChEBI" id="CHEBI:30616"/>
        <dbReference type="ChEBI" id="CHEBI:43474"/>
        <dbReference type="ChEBI" id="CHEBI:456216"/>
        <dbReference type="EC" id="3.6.4.12"/>
    </reaction>
</comment>
<dbReference type="InterPro" id="IPR010339">
    <property type="entry name" value="TIP49_P-loop"/>
</dbReference>
<evidence type="ECO:0000313" key="7">
    <source>
        <dbReference type="Proteomes" id="UP001177744"/>
    </source>
</evidence>
<evidence type="ECO:0000313" key="6">
    <source>
        <dbReference type="EMBL" id="KAK1346547.1"/>
    </source>
</evidence>
<dbReference type="Pfam" id="PF06068">
    <property type="entry name" value="TIP49"/>
    <property type="match status" value="1"/>
</dbReference>
<reference evidence="6" key="1">
    <citation type="submission" date="2023-06" db="EMBL/GenBank/DDBJ databases">
        <title>Reference genome for the Northern bat (Eptesicus nilssonii), a most northern bat species.</title>
        <authorList>
            <person name="Laine V.N."/>
            <person name="Pulliainen A.T."/>
            <person name="Lilley T.M."/>
        </authorList>
    </citation>
    <scope>NUCLEOTIDE SEQUENCE</scope>
    <source>
        <strain evidence="6">BLF_Eptnil</strain>
        <tissue evidence="6">Kidney</tissue>
    </source>
</reference>
<dbReference type="GO" id="GO:0005524">
    <property type="term" value="F:ATP binding"/>
    <property type="evidence" value="ECO:0007669"/>
    <property type="project" value="UniProtKB-KW"/>
</dbReference>
<dbReference type="InterPro" id="IPR042487">
    <property type="entry name" value="RuvBL1/2_DNA/RNA_bd_dom"/>
</dbReference>
<dbReference type="EMBL" id="JAULJE010000001">
    <property type="protein sequence ID" value="KAK1346547.1"/>
    <property type="molecule type" value="Genomic_DNA"/>
</dbReference>
<dbReference type="InterPro" id="IPR027238">
    <property type="entry name" value="RuvB-like"/>
</dbReference>
<dbReference type="GO" id="GO:0005634">
    <property type="term" value="C:nucleus"/>
    <property type="evidence" value="ECO:0007669"/>
    <property type="project" value="UniProtKB-SubCell"/>
</dbReference>
<dbReference type="FunFam" id="2.40.50.360:FF:000006">
    <property type="entry name" value="RuvB-like helicase"/>
    <property type="match status" value="1"/>
</dbReference>
<feature type="coiled-coil region" evidence="3">
    <location>
        <begin position="42"/>
        <end position="104"/>
    </location>
</feature>
<dbReference type="GO" id="GO:0006281">
    <property type="term" value="P:DNA repair"/>
    <property type="evidence" value="ECO:0007669"/>
    <property type="project" value="UniProtKB-KW"/>
</dbReference>
<keyword evidence="1 2" id="KW-0233">DNA recombination</keyword>
<accession>A0AA40LWX1</accession>
<dbReference type="Gene3D" id="2.40.50.360">
    <property type="entry name" value="RuvB-like helicase, domain II"/>
    <property type="match status" value="1"/>
</dbReference>
<dbReference type="Proteomes" id="UP001177744">
    <property type="component" value="Unassembled WGS sequence"/>
</dbReference>
<name>A0AA40LWX1_CNENI</name>
<protein>
    <recommendedName>
        <fullName evidence="2">RuvB-like helicase</fullName>
        <ecNumber evidence="2">3.6.4.12</ecNumber>
    </recommendedName>
</protein>
<dbReference type="GO" id="GO:0006310">
    <property type="term" value="P:DNA recombination"/>
    <property type="evidence" value="ECO:0007669"/>
    <property type="project" value="UniProtKB-KW"/>
</dbReference>
<dbReference type="InterPro" id="IPR012340">
    <property type="entry name" value="NA-bd_OB-fold"/>
</dbReference>
<dbReference type="GO" id="GO:0016787">
    <property type="term" value="F:hydrolase activity"/>
    <property type="evidence" value="ECO:0007669"/>
    <property type="project" value="UniProtKB-KW"/>
</dbReference>
<comment type="function">
    <text evidence="2">Proposed core component of the chromatin remodeling Ino80 complex which exhibits DNA- and nucleosome-activated ATPase activity and catalyzes ATP-dependent nucleosome sliding.</text>
</comment>
<dbReference type="PANTHER" id="PTHR11093">
    <property type="entry name" value="RUVB-RELATED REPTIN AND PONTIN"/>
    <property type="match status" value="1"/>
</dbReference>
<keyword evidence="2" id="KW-0234">DNA repair</keyword>
<evidence type="ECO:0000256" key="2">
    <source>
        <dbReference type="RuleBase" id="RU363048"/>
    </source>
</evidence>
<keyword evidence="2" id="KW-0547">Nucleotide-binding</keyword>
<keyword evidence="2" id="KW-0805">Transcription regulation</keyword>
<gene>
    <name evidence="6" type="ORF">QTO34_000403</name>
</gene>
<proteinExistence type="inferred from homology"/>
<evidence type="ECO:0000256" key="4">
    <source>
        <dbReference type="SAM" id="MobiDB-lite"/>
    </source>
</evidence>
<keyword evidence="2" id="KW-0378">Hydrolase</keyword>
<keyword evidence="2" id="KW-0067">ATP-binding</keyword>
<dbReference type="GO" id="GO:0003678">
    <property type="term" value="F:DNA helicase activity"/>
    <property type="evidence" value="ECO:0007669"/>
    <property type="project" value="UniProtKB-EC"/>
</dbReference>
<keyword evidence="2" id="KW-0227">DNA damage</keyword>
<feature type="region of interest" description="Disordered" evidence="4">
    <location>
        <begin position="1"/>
        <end position="29"/>
    </location>
</feature>
<feature type="domain" description="TIP49 P-loop" evidence="5">
    <location>
        <begin position="93"/>
        <end position="160"/>
    </location>
</feature>
<organism evidence="6 7">
    <name type="scientific">Cnephaeus nilssonii</name>
    <name type="common">Northern bat</name>
    <name type="synonym">Eptesicus nilssonii</name>
    <dbReference type="NCBI Taxonomy" id="3371016"/>
    <lineage>
        <taxon>Eukaryota</taxon>
        <taxon>Metazoa</taxon>
        <taxon>Chordata</taxon>
        <taxon>Craniata</taxon>
        <taxon>Vertebrata</taxon>
        <taxon>Euteleostomi</taxon>
        <taxon>Mammalia</taxon>
        <taxon>Eutheria</taxon>
        <taxon>Laurasiatheria</taxon>
        <taxon>Chiroptera</taxon>
        <taxon>Yangochiroptera</taxon>
        <taxon>Vespertilionidae</taxon>
        <taxon>Cnephaeus</taxon>
    </lineage>
</organism>
<sequence>MGRQRNSQHVNEKQASPKKEVNEIEASNLSEKEFREMVMRWLKRMEDKFNNMSKNQEEMKKNQEEMKNDIAAVKNSIESIKSRLEEAEDRISELEDKHNALPSIFESLQKERVEAGDVIYIEANSGAIKRQGRCDTYDTEFNLEAEEYVLLPKGDVYKEERAHPGRYLA</sequence>
<comment type="similarity">
    <text evidence="2">Belongs to the RuvB family.</text>
</comment>
<evidence type="ECO:0000256" key="3">
    <source>
        <dbReference type="SAM" id="Coils"/>
    </source>
</evidence>
<comment type="subcellular location">
    <subcellularLocation>
        <location evidence="2">Nucleus</location>
    </subcellularLocation>
</comment>
<keyword evidence="3" id="KW-0175">Coiled coil</keyword>
<keyword evidence="2" id="KW-0804">Transcription</keyword>
<dbReference type="SUPFAM" id="SSF50249">
    <property type="entry name" value="Nucleic acid-binding proteins"/>
    <property type="match status" value="1"/>
</dbReference>
<keyword evidence="2" id="KW-0347">Helicase</keyword>